<reference evidence="6" key="1">
    <citation type="submission" date="2021-11" db="EMBL/GenBank/DDBJ databases">
        <authorList>
            <person name="Schell T."/>
        </authorList>
    </citation>
    <scope>NUCLEOTIDE SEQUENCE</scope>
    <source>
        <strain evidence="6">M5</strain>
    </source>
</reference>
<name>A0A8J2WEW7_9CRUS</name>
<feature type="signal peptide" evidence="4">
    <location>
        <begin position="1"/>
        <end position="21"/>
    </location>
</feature>
<comment type="caution">
    <text evidence="6">The sequence shown here is derived from an EMBL/GenBank/DDBJ whole genome shotgun (WGS) entry which is preliminary data.</text>
</comment>
<keyword evidence="1" id="KW-1015">Disulfide bond</keyword>
<evidence type="ECO:0000313" key="7">
    <source>
        <dbReference type="Proteomes" id="UP000789390"/>
    </source>
</evidence>
<evidence type="ECO:0000256" key="1">
    <source>
        <dbReference type="ARBA" id="ARBA00023157"/>
    </source>
</evidence>
<feature type="compositionally biased region" description="Polar residues" evidence="3">
    <location>
        <begin position="88"/>
        <end position="100"/>
    </location>
</feature>
<dbReference type="PROSITE" id="PS51257">
    <property type="entry name" value="PROKAR_LIPOPROTEIN"/>
    <property type="match status" value="1"/>
</dbReference>
<dbReference type="Proteomes" id="UP000789390">
    <property type="component" value="Unassembled WGS sequence"/>
</dbReference>
<proteinExistence type="predicted"/>
<dbReference type="Pfam" id="PF26080">
    <property type="entry name" value="CUB_animal"/>
    <property type="match status" value="2"/>
</dbReference>
<feature type="region of interest" description="Disordered" evidence="3">
    <location>
        <begin position="613"/>
        <end position="633"/>
    </location>
</feature>
<comment type="caution">
    <text evidence="2">Lacks conserved residue(s) required for the propagation of feature annotation.</text>
</comment>
<evidence type="ECO:0000256" key="2">
    <source>
        <dbReference type="PROSITE-ProRule" id="PRU00059"/>
    </source>
</evidence>
<sequence length="728" mass="76291">MIKSTIGLLFIVAGVFQITGACDENHDYMDEALAFRNTQPRIDPYDDPYRYANTPFFIPYYFNYPPSSRVPMSSDNYEGRTPSGNKFNFANPFKNSQSAPKNDANEDEAESRFFGKLALGSSILSSTGLFNNMFGNNAAAAATTTGGYSHHAFKPFSSKINKWMPLIGNTDFSGLLSKFESCTAPSQEEGICVPGSACSLFGGRPSGSCGIKDVCCVNAVTTCGSTITLNNTYWQSPMTLPPTCSLTIKLDQSLLEQSQDIAQIRLDFMSFSIGQPNANGDCATDVFKVSGADNLVPNICGDNAGQHMYLDVPSRSAGTSMTSPASREINLSFQLGAQSSASRMWNIKVSMLPSGSKYLAPQDCLQYYTTPTGRVRSFNWQDVTGPATRQLNNQNYNICFRTELIDRQRANEMCLTECAVKNGGDPFLITSPTAATNPAAIAANAQAASDAAKLASAQTALNSAQSTLTTATTSVTNAQNAVTAATPANYADLQAAYVTAQNNLKTAQTNLIAAQTAVVNAGVNVTPAQAQAVIDAQAAVTAAQAAVTAAQAAANPPALVAAQSALAAAQSSFNSAQAAFNSAQSSFNSAQSASSASSSAAAAANAAAQFSSSSGSTFTTTTTTFGRQDPGADSTKAGGTTLAVCLYDYLLIDSGRDVTNSVTDRYCGSLLNPSNGASTSVQVCTPIRPFRITYHTDGTEGAVAAGTNILPALADKGNTGFCLDFQER</sequence>
<keyword evidence="4" id="KW-0732">Signal</keyword>
<feature type="region of interest" description="Disordered" evidence="3">
    <location>
        <begin position="88"/>
        <end position="107"/>
    </location>
</feature>
<feature type="compositionally biased region" description="Low complexity" evidence="3">
    <location>
        <begin position="613"/>
        <end position="625"/>
    </location>
</feature>
<feature type="domain" description="CUB" evidence="5">
    <location>
        <begin position="223"/>
        <end position="352"/>
    </location>
</feature>
<feature type="chain" id="PRO_5035192912" description="CUB domain-containing protein" evidence="4">
    <location>
        <begin position="22"/>
        <end position="728"/>
    </location>
</feature>
<organism evidence="6 7">
    <name type="scientific">Daphnia galeata</name>
    <dbReference type="NCBI Taxonomy" id="27404"/>
    <lineage>
        <taxon>Eukaryota</taxon>
        <taxon>Metazoa</taxon>
        <taxon>Ecdysozoa</taxon>
        <taxon>Arthropoda</taxon>
        <taxon>Crustacea</taxon>
        <taxon>Branchiopoda</taxon>
        <taxon>Diplostraca</taxon>
        <taxon>Cladocera</taxon>
        <taxon>Anomopoda</taxon>
        <taxon>Daphniidae</taxon>
        <taxon>Daphnia</taxon>
    </lineage>
</organism>
<dbReference type="OrthoDB" id="6479909at2759"/>
<gene>
    <name evidence="6" type="ORF">DGAL_LOCUS7603</name>
</gene>
<evidence type="ECO:0000313" key="6">
    <source>
        <dbReference type="EMBL" id="CAH0104689.1"/>
    </source>
</evidence>
<protein>
    <recommendedName>
        <fullName evidence="5">CUB domain-containing protein</fullName>
    </recommendedName>
</protein>
<dbReference type="AlphaFoldDB" id="A0A8J2WEW7"/>
<evidence type="ECO:0000256" key="4">
    <source>
        <dbReference type="SAM" id="SignalP"/>
    </source>
</evidence>
<dbReference type="EMBL" id="CAKKLH010000149">
    <property type="protein sequence ID" value="CAH0104689.1"/>
    <property type="molecule type" value="Genomic_DNA"/>
</dbReference>
<dbReference type="PANTHER" id="PTHR33236">
    <property type="entry name" value="INTRAFLAGELLAR TRANSPORT PROTEIN 122 FAMILY PROTEIN-RELATED"/>
    <property type="match status" value="1"/>
</dbReference>
<dbReference type="PROSITE" id="PS01180">
    <property type="entry name" value="CUB"/>
    <property type="match status" value="1"/>
</dbReference>
<dbReference type="PANTHER" id="PTHR33236:SF5">
    <property type="entry name" value="CUB DOMAIN-CONTAINING PROTEIN"/>
    <property type="match status" value="1"/>
</dbReference>
<dbReference type="InterPro" id="IPR058698">
    <property type="entry name" value="CUB_metazoa"/>
</dbReference>
<evidence type="ECO:0000259" key="5">
    <source>
        <dbReference type="PROSITE" id="PS01180"/>
    </source>
</evidence>
<evidence type="ECO:0000256" key="3">
    <source>
        <dbReference type="SAM" id="MobiDB-lite"/>
    </source>
</evidence>
<dbReference type="InterPro" id="IPR000859">
    <property type="entry name" value="CUB_dom"/>
</dbReference>
<accession>A0A8J2WEW7</accession>
<keyword evidence="7" id="KW-1185">Reference proteome</keyword>